<proteinExistence type="predicted"/>
<keyword evidence="2" id="KW-1185">Reference proteome</keyword>
<protein>
    <submittedName>
        <fullName evidence="1">DUF1800 domain-containing protein</fullName>
    </submittedName>
</protein>
<comment type="caution">
    <text evidence="1">The sequence shown here is derived from an EMBL/GenBank/DDBJ whole genome shotgun (WGS) entry which is preliminary data.</text>
</comment>
<sequence length="475" mass="54122">MQSSSKQTFNNAVIATQRFSLGARANDLKRIQKIEKQWLLNQLNFQPAVNFNTALPHSNNILKIQSDFRTAQRAYRKKVKEAEKLNLTSDSQNKQQQSAIVKNIKAPKNPNGPLYRKLIQDTLKQAITADNSFNWRCLDFFSNHFSVTAQNSTMRGLCATLEREAIAAHLFSSFEELILAVYQHPAMLIYLNNETSIGPSTRYAKNNRGLNENLAREIMELHTLGVNGGYQQQDVTELAKGITGWSVGRPGKDKKQGFIFRAKMHETGVRTLMGKKYPSDGINQGIQMLKDIANHPNTARFVCTKIIQHFINDQPPEALINHLTHHWHKSHGQLKVVFQALINHPLSWQAPLQKYKTPREYVISTYRAITLKNIPIQQVENALTVLGQRPFQAGSPAGYGDLQEDWDGASALMARINWISNLMTKKRLQKINVKKLIETLFADTLSEHSYQMITRAETRHQALVLLFLSPEFLRR</sequence>
<reference evidence="1 2" key="1">
    <citation type="submission" date="2024-02" db="EMBL/GenBank/DDBJ databases">
        <title>Bacteria isolated from the canopy kelp, Nereocystis luetkeana.</title>
        <authorList>
            <person name="Pfister C.A."/>
            <person name="Younker I.T."/>
            <person name="Light S.H."/>
        </authorList>
    </citation>
    <scope>NUCLEOTIDE SEQUENCE [LARGE SCALE GENOMIC DNA]</scope>
    <source>
        <strain evidence="1 2">TI.1.05</strain>
    </source>
</reference>
<evidence type="ECO:0000313" key="1">
    <source>
        <dbReference type="EMBL" id="MEL0629222.1"/>
    </source>
</evidence>
<dbReference type="Proteomes" id="UP001369082">
    <property type="component" value="Unassembled WGS sequence"/>
</dbReference>
<gene>
    <name evidence="1" type="ORF">V6256_06335</name>
</gene>
<dbReference type="InterPro" id="IPR014917">
    <property type="entry name" value="DUF1800"/>
</dbReference>
<name>A0ABU9GPJ3_9GAMM</name>
<dbReference type="Pfam" id="PF08811">
    <property type="entry name" value="DUF1800"/>
    <property type="match status" value="1"/>
</dbReference>
<accession>A0ABU9GPJ3</accession>
<evidence type="ECO:0000313" key="2">
    <source>
        <dbReference type="Proteomes" id="UP001369082"/>
    </source>
</evidence>
<organism evidence="1 2">
    <name type="scientific">Psychromonas aquatilis</name>
    <dbReference type="NCBI Taxonomy" id="2005072"/>
    <lineage>
        <taxon>Bacteria</taxon>
        <taxon>Pseudomonadati</taxon>
        <taxon>Pseudomonadota</taxon>
        <taxon>Gammaproteobacteria</taxon>
        <taxon>Alteromonadales</taxon>
        <taxon>Psychromonadaceae</taxon>
        <taxon>Psychromonas</taxon>
    </lineage>
</organism>
<dbReference type="EMBL" id="JBAKAZ010000017">
    <property type="protein sequence ID" value="MEL0629222.1"/>
    <property type="molecule type" value="Genomic_DNA"/>
</dbReference>
<dbReference type="RefSeq" id="WP_341597235.1">
    <property type="nucleotide sequence ID" value="NZ_JBAKAZ010000017.1"/>
</dbReference>